<proteinExistence type="predicted"/>
<name>A0ABZ2BYN3_9RHOB</name>
<accession>A0ABZ2BYN3</accession>
<keyword evidence="2" id="KW-1185">Reference proteome</keyword>
<dbReference type="EMBL" id="CP143423">
    <property type="protein sequence ID" value="WVX50916.1"/>
    <property type="molecule type" value="Genomic_DNA"/>
</dbReference>
<reference evidence="2" key="2">
    <citation type="submission" date="2024-01" db="EMBL/GenBank/DDBJ databases">
        <title>Roseobacter fucihabitans sp. nov., isolated from the brown alga Fucus spiralis.</title>
        <authorList>
            <person name="Hahnke S."/>
            <person name="Berger M."/>
            <person name="Schlingloff A."/>
            <person name="Athale I."/>
            <person name="Neumann-Schaal M."/>
            <person name="Adenaya A."/>
            <person name="Poehlein A."/>
            <person name="Daniel R."/>
            <person name="Pertersen J."/>
            <person name="Brinkhoff T."/>
        </authorList>
    </citation>
    <scope>NUCLEOTIDE SEQUENCE [LARGE SCALE GENOMIC DNA]</scope>
    <source>
        <strain evidence="2">B14</strain>
    </source>
</reference>
<sequence length="51" mass="5587">MCGQVSGLIDAATHGGGPLWRYARRFPITYAVCNDQPYILGFPNDLEICVS</sequence>
<protein>
    <submittedName>
        <fullName evidence="1">Uncharacterized protein</fullName>
    </submittedName>
</protein>
<gene>
    <name evidence="1" type="ORF">ROLI_040160</name>
</gene>
<reference evidence="1 2" key="1">
    <citation type="submission" date="2015-07" db="EMBL/GenBank/DDBJ databases">
        <authorList>
            <person name="Voget S."/>
            <person name="Dogs M."/>
            <person name="Brinkhoff T.H."/>
            <person name="Daniel R."/>
        </authorList>
    </citation>
    <scope>NUCLEOTIDE SEQUENCE [LARGE SCALE GENOMIC DNA]</scope>
    <source>
        <strain evidence="1 2">B14</strain>
    </source>
</reference>
<dbReference type="Proteomes" id="UP001318682">
    <property type="component" value="Chromosome"/>
</dbReference>
<evidence type="ECO:0000313" key="1">
    <source>
        <dbReference type="EMBL" id="WVX50916.1"/>
    </source>
</evidence>
<evidence type="ECO:0000313" key="2">
    <source>
        <dbReference type="Proteomes" id="UP001318682"/>
    </source>
</evidence>
<organism evidence="1 2">
    <name type="scientific">Roseobacter fucihabitans</name>
    <dbReference type="NCBI Taxonomy" id="1537242"/>
    <lineage>
        <taxon>Bacteria</taxon>
        <taxon>Pseudomonadati</taxon>
        <taxon>Pseudomonadota</taxon>
        <taxon>Alphaproteobacteria</taxon>
        <taxon>Rhodobacterales</taxon>
        <taxon>Roseobacteraceae</taxon>
        <taxon>Roseobacter</taxon>
    </lineage>
</organism>